<evidence type="ECO:0000313" key="3">
    <source>
        <dbReference type="Proteomes" id="UP001365128"/>
    </source>
</evidence>
<evidence type="ECO:0000256" key="1">
    <source>
        <dbReference type="SAM" id="MobiDB-lite"/>
    </source>
</evidence>
<evidence type="ECO:0000313" key="2">
    <source>
        <dbReference type="EMBL" id="KAK7535547.1"/>
    </source>
</evidence>
<accession>A0ABR1LP74</accession>
<keyword evidence="3" id="KW-1185">Reference proteome</keyword>
<gene>
    <name evidence="2" type="ORF">IWX46DRAFT_611127</name>
</gene>
<dbReference type="Proteomes" id="UP001365128">
    <property type="component" value="Unassembled WGS sequence"/>
</dbReference>
<protein>
    <submittedName>
        <fullName evidence="2">Uncharacterized protein</fullName>
    </submittedName>
</protein>
<sequence length="337" mass="38787">MSWDFLSRTRVRVGEMQVLPSLATLLLRHTVGQTRPDMDVNDRRVTQTESFQSRVPASAPSSHNKTEFKMNGGSGLTLFRRIGLGSLGLGAFYSWGAYKERKGYQKYLKELGPPHHSVKCANMDRDSVNSFKRFQKAWKDVESVFQDKFAVISRGEASLRLEHLNEGEKKEVIEIVQIQQRMELLVRRQEALTKLTTADLLMLESQIRGEGDTKQKRLAEIHVLHHEGVAYLLLSDLQIFLQEHSQGIIGELDPQVITEWLTEVDQVRLRLSYGFKTPPELFKDPSQPRGMYNHEPLFRLSFTGREEDLKWASLMERGYRVSFSPAQRPQANEAERE</sequence>
<feature type="compositionally biased region" description="Polar residues" evidence="1">
    <location>
        <begin position="47"/>
        <end position="63"/>
    </location>
</feature>
<reference evidence="2 3" key="1">
    <citation type="submission" date="2024-04" db="EMBL/GenBank/DDBJ databases">
        <title>Phyllosticta paracitricarpa is synonymous to the EU quarantine fungus P. citricarpa based on phylogenomic analyses.</title>
        <authorList>
            <consortium name="Lawrence Berkeley National Laboratory"/>
            <person name="Van Ingen-Buijs V.A."/>
            <person name="Van Westerhoven A.C."/>
            <person name="Haridas S."/>
            <person name="Skiadas P."/>
            <person name="Martin F."/>
            <person name="Groenewald J.Z."/>
            <person name="Crous P.W."/>
            <person name="Seidl M.F."/>
        </authorList>
    </citation>
    <scope>NUCLEOTIDE SEQUENCE [LARGE SCALE GENOMIC DNA]</scope>
    <source>
        <strain evidence="2 3">CBS 122670</strain>
    </source>
</reference>
<proteinExistence type="predicted"/>
<comment type="caution">
    <text evidence="2">The sequence shown here is derived from an EMBL/GenBank/DDBJ whole genome shotgun (WGS) entry which is preliminary data.</text>
</comment>
<organism evidence="2 3">
    <name type="scientific">Phyllosticta citricarpa</name>
    <dbReference type="NCBI Taxonomy" id="55181"/>
    <lineage>
        <taxon>Eukaryota</taxon>
        <taxon>Fungi</taxon>
        <taxon>Dikarya</taxon>
        <taxon>Ascomycota</taxon>
        <taxon>Pezizomycotina</taxon>
        <taxon>Dothideomycetes</taxon>
        <taxon>Dothideomycetes incertae sedis</taxon>
        <taxon>Botryosphaeriales</taxon>
        <taxon>Phyllostictaceae</taxon>
        <taxon>Phyllosticta</taxon>
    </lineage>
</organism>
<dbReference type="EMBL" id="JBBPDW010000039">
    <property type="protein sequence ID" value="KAK7535547.1"/>
    <property type="molecule type" value="Genomic_DNA"/>
</dbReference>
<name>A0ABR1LP74_9PEZI</name>
<feature type="region of interest" description="Disordered" evidence="1">
    <location>
        <begin position="45"/>
        <end position="67"/>
    </location>
</feature>